<dbReference type="Pfam" id="PF00392">
    <property type="entry name" value="GntR"/>
    <property type="match status" value="2"/>
</dbReference>
<dbReference type="InterPro" id="IPR000524">
    <property type="entry name" value="Tscrpt_reg_HTH_GntR"/>
</dbReference>
<organism evidence="5 6">
    <name type="scientific">Catenulispora subtropica</name>
    <dbReference type="NCBI Taxonomy" id="450798"/>
    <lineage>
        <taxon>Bacteria</taxon>
        <taxon>Bacillati</taxon>
        <taxon>Actinomycetota</taxon>
        <taxon>Actinomycetes</taxon>
        <taxon>Catenulisporales</taxon>
        <taxon>Catenulisporaceae</taxon>
        <taxon>Catenulispora</taxon>
    </lineage>
</organism>
<evidence type="ECO:0000256" key="3">
    <source>
        <dbReference type="ARBA" id="ARBA00023163"/>
    </source>
</evidence>
<dbReference type="InterPro" id="IPR036388">
    <property type="entry name" value="WH-like_DNA-bd_sf"/>
</dbReference>
<protein>
    <recommendedName>
        <fullName evidence="4">HTH gntR-type domain-containing protein</fullName>
    </recommendedName>
</protein>
<keyword evidence="2" id="KW-0238">DNA-binding</keyword>
<keyword evidence="1" id="KW-0805">Transcription regulation</keyword>
<name>A0ABP5BYN8_9ACTN</name>
<feature type="domain" description="HTH gntR-type" evidence="4">
    <location>
        <begin position="82"/>
        <end position="149"/>
    </location>
</feature>
<gene>
    <name evidence="5" type="ORF">GCM10009838_07830</name>
</gene>
<dbReference type="RefSeq" id="WP_344655516.1">
    <property type="nucleotide sequence ID" value="NZ_BAAAQM010000003.1"/>
</dbReference>
<dbReference type="Proteomes" id="UP001499854">
    <property type="component" value="Unassembled WGS sequence"/>
</dbReference>
<dbReference type="SUPFAM" id="SSF46785">
    <property type="entry name" value="Winged helix' DNA-binding domain"/>
    <property type="match status" value="2"/>
</dbReference>
<evidence type="ECO:0000256" key="2">
    <source>
        <dbReference type="ARBA" id="ARBA00023125"/>
    </source>
</evidence>
<evidence type="ECO:0000256" key="1">
    <source>
        <dbReference type="ARBA" id="ARBA00023015"/>
    </source>
</evidence>
<evidence type="ECO:0000313" key="6">
    <source>
        <dbReference type="Proteomes" id="UP001499854"/>
    </source>
</evidence>
<evidence type="ECO:0000313" key="5">
    <source>
        <dbReference type="EMBL" id="GAA1954736.1"/>
    </source>
</evidence>
<sequence length="159" mass="17566">MSEAVTRRGHRWVADVLRDRIENNVYPAGTQLPTEASLVEEFAIARDTVRRALAVLAEDGLVVTTHGRGTFVRDERDAGIGQPKHAQVGAKLRALIEAGEVEADAAFLTEAEVQRRFSVSRRTARAALKGMEDDGLLYVTGRRRLVARQDSDTSRPNSR</sequence>
<dbReference type="InterPro" id="IPR050679">
    <property type="entry name" value="Bact_HTH_transcr_reg"/>
</dbReference>
<proteinExistence type="predicted"/>
<dbReference type="Gene3D" id="1.10.10.10">
    <property type="entry name" value="Winged helix-like DNA-binding domain superfamily/Winged helix DNA-binding domain"/>
    <property type="match status" value="2"/>
</dbReference>
<accession>A0ABP5BYN8</accession>
<comment type="caution">
    <text evidence="5">The sequence shown here is derived from an EMBL/GenBank/DDBJ whole genome shotgun (WGS) entry which is preliminary data.</text>
</comment>
<dbReference type="SMART" id="SM00345">
    <property type="entry name" value="HTH_GNTR"/>
    <property type="match status" value="2"/>
</dbReference>
<dbReference type="PANTHER" id="PTHR44846">
    <property type="entry name" value="MANNOSYL-D-GLYCERATE TRANSPORT/METABOLISM SYSTEM REPRESSOR MNGR-RELATED"/>
    <property type="match status" value="1"/>
</dbReference>
<dbReference type="CDD" id="cd07377">
    <property type="entry name" value="WHTH_GntR"/>
    <property type="match status" value="1"/>
</dbReference>
<dbReference type="PROSITE" id="PS50949">
    <property type="entry name" value="HTH_GNTR"/>
    <property type="match status" value="2"/>
</dbReference>
<keyword evidence="6" id="KW-1185">Reference proteome</keyword>
<evidence type="ECO:0000259" key="4">
    <source>
        <dbReference type="PROSITE" id="PS50949"/>
    </source>
</evidence>
<dbReference type="EMBL" id="BAAAQM010000003">
    <property type="protein sequence ID" value="GAA1954736.1"/>
    <property type="molecule type" value="Genomic_DNA"/>
</dbReference>
<keyword evidence="3" id="KW-0804">Transcription</keyword>
<dbReference type="PRINTS" id="PR00035">
    <property type="entry name" value="HTHGNTR"/>
</dbReference>
<reference evidence="6" key="1">
    <citation type="journal article" date="2019" name="Int. J. Syst. Evol. Microbiol.">
        <title>The Global Catalogue of Microorganisms (GCM) 10K type strain sequencing project: providing services to taxonomists for standard genome sequencing and annotation.</title>
        <authorList>
            <consortium name="The Broad Institute Genomics Platform"/>
            <consortium name="The Broad Institute Genome Sequencing Center for Infectious Disease"/>
            <person name="Wu L."/>
            <person name="Ma J."/>
        </authorList>
    </citation>
    <scope>NUCLEOTIDE SEQUENCE [LARGE SCALE GENOMIC DNA]</scope>
    <source>
        <strain evidence="6">JCM 16013</strain>
    </source>
</reference>
<dbReference type="InterPro" id="IPR036390">
    <property type="entry name" value="WH_DNA-bd_sf"/>
</dbReference>
<feature type="domain" description="HTH gntR-type" evidence="4">
    <location>
        <begin position="7"/>
        <end position="75"/>
    </location>
</feature>
<dbReference type="PANTHER" id="PTHR44846:SF17">
    <property type="entry name" value="GNTR-FAMILY TRANSCRIPTIONAL REGULATOR"/>
    <property type="match status" value="1"/>
</dbReference>